<evidence type="ECO:0000313" key="2">
    <source>
        <dbReference type="Proteomes" id="UP000051952"/>
    </source>
</evidence>
<dbReference type="Proteomes" id="UP000051952">
    <property type="component" value="Unassembled WGS sequence"/>
</dbReference>
<reference evidence="2" key="1">
    <citation type="submission" date="2015-09" db="EMBL/GenBank/DDBJ databases">
        <authorList>
            <consortium name="Pathogen Informatics"/>
        </authorList>
    </citation>
    <scope>NUCLEOTIDE SEQUENCE [LARGE SCALE GENOMIC DNA]</scope>
    <source>
        <strain evidence="2">Lake Konstanz</strain>
    </source>
</reference>
<dbReference type="VEuPathDB" id="TriTrypDB:BSAL_81185"/>
<dbReference type="AlphaFoldDB" id="A0A0S4KF13"/>
<name>A0A0S4KF13_BODSA</name>
<accession>A0A0S4KF13</accession>
<dbReference type="EMBL" id="CYKH01000869">
    <property type="protein sequence ID" value="CUI14252.1"/>
    <property type="molecule type" value="Genomic_DNA"/>
</dbReference>
<gene>
    <name evidence="1" type="ORF">BSAL_81185</name>
</gene>
<keyword evidence="2" id="KW-1185">Reference proteome</keyword>
<organism evidence="1 2">
    <name type="scientific">Bodo saltans</name>
    <name type="common">Flagellated protozoan</name>
    <dbReference type="NCBI Taxonomy" id="75058"/>
    <lineage>
        <taxon>Eukaryota</taxon>
        <taxon>Discoba</taxon>
        <taxon>Euglenozoa</taxon>
        <taxon>Kinetoplastea</taxon>
        <taxon>Metakinetoplastina</taxon>
        <taxon>Eubodonida</taxon>
        <taxon>Bodonidae</taxon>
        <taxon>Bodo</taxon>
    </lineage>
</organism>
<protein>
    <submittedName>
        <fullName evidence="1">Uncharacterized protein</fullName>
    </submittedName>
</protein>
<feature type="non-terminal residue" evidence="1">
    <location>
        <position position="244"/>
    </location>
</feature>
<sequence length="244" mass="26599">MKKALPRVGVVQATRSVQPPARVVLFPGNAKIEFPIPHTYVIHKASPSKLAAGGWPLRISVVEQGDASTPHILLELDRKPKNDILDLTRDLYGGKPLRGEVTLIDGNDVVGGSARTDAHALAKMLSSASSFTVATTNHTKKTSSPHVAESKAGWGATNPVLGALELVGTTPEERKRRIVFVTLYNTNGLRQSLSWNRRGQLVVRNLHPYDLRRLRCLGNGAVGGILLYLRRHATVEKMFPRGQA</sequence>
<evidence type="ECO:0000313" key="1">
    <source>
        <dbReference type="EMBL" id="CUI14252.1"/>
    </source>
</evidence>
<proteinExistence type="predicted"/>